<dbReference type="FunFam" id="1.20.1280.290:FF:000001">
    <property type="entry name" value="Bidirectional sugar transporter SWEET"/>
    <property type="match status" value="1"/>
</dbReference>
<name>A0A0S3RFF4_PHAAN</name>
<dbReference type="GO" id="GO:0005886">
    <property type="term" value="C:plasma membrane"/>
    <property type="evidence" value="ECO:0007669"/>
    <property type="project" value="UniProtKB-SubCell"/>
</dbReference>
<dbReference type="GO" id="GO:0051119">
    <property type="term" value="F:sugar transmembrane transporter activity"/>
    <property type="evidence" value="ECO:0007669"/>
    <property type="project" value="InterPro"/>
</dbReference>
<sequence length="328" mass="37383">MRLLLLLFSHYKYLLILPLTTRAIEREKEITSTEASHFQNRIYPFLHHSVSDREELLDSTHDTKMAINHETWAFVFGLLGNVISFMVFLAPLPTFYQIYKKKTAEGFQSLPYVVALFSSMLWIYYALVKKDASLLLITINSFGCVIESIYLLIFLVYAPSKTRLSTIKLLLLLNVFGFGAMLLSTLYFTKGSKRLSVIGWICLVFNISVFAAPLCILKRVIQTKSVEFMPFSLSFFLTVNAVMWFFYGLLLKDYYIALPNTLGFVFGIIQMVLYLVYRNAKPKTLEEPTKLQELNGHIVDVVKLGTMTPSEPNHVTKSGAVTETASNV</sequence>
<evidence type="ECO:0000313" key="13">
    <source>
        <dbReference type="Proteomes" id="UP000291084"/>
    </source>
</evidence>
<dbReference type="EMBL" id="AP015035">
    <property type="protein sequence ID" value="BAT79369.1"/>
    <property type="molecule type" value="Genomic_DNA"/>
</dbReference>
<feature type="transmembrane region" description="Helical" evidence="10">
    <location>
        <begin position="110"/>
        <end position="128"/>
    </location>
</feature>
<keyword evidence="9 10" id="KW-0472">Membrane</keyword>
<feature type="transmembrane region" description="Helical" evidence="10">
    <location>
        <begin position="256"/>
        <end position="277"/>
    </location>
</feature>
<dbReference type="PANTHER" id="PTHR10791:SF163">
    <property type="entry name" value="BIDIRECTIONAL SUGAR TRANSPORTER SWEET"/>
    <property type="match status" value="1"/>
</dbReference>
<dbReference type="Proteomes" id="UP000291084">
    <property type="component" value="Chromosome 2"/>
</dbReference>
<keyword evidence="6 10" id="KW-0812">Transmembrane</keyword>
<evidence type="ECO:0000256" key="7">
    <source>
        <dbReference type="ARBA" id="ARBA00022737"/>
    </source>
</evidence>
<keyword evidence="4" id="KW-1003">Cell membrane</keyword>
<dbReference type="PANTHER" id="PTHR10791">
    <property type="entry name" value="RAG1-ACTIVATING PROTEIN 1"/>
    <property type="match status" value="1"/>
</dbReference>
<dbReference type="InterPro" id="IPR004316">
    <property type="entry name" value="SWEET_rpt"/>
</dbReference>
<dbReference type="AlphaFoldDB" id="A0A0S3RFF4"/>
<protein>
    <recommendedName>
        <fullName evidence="10">Bidirectional sugar transporter SWEET</fullName>
    </recommendedName>
</protein>
<dbReference type="InterPro" id="IPR047664">
    <property type="entry name" value="SWEET"/>
</dbReference>
<evidence type="ECO:0000256" key="5">
    <source>
        <dbReference type="ARBA" id="ARBA00022597"/>
    </source>
</evidence>
<keyword evidence="5 10" id="KW-0762">Sugar transport</keyword>
<keyword evidence="13" id="KW-1185">Reference proteome</keyword>
<accession>A0A0S3RFF4</accession>
<evidence type="ECO:0000256" key="4">
    <source>
        <dbReference type="ARBA" id="ARBA00022475"/>
    </source>
</evidence>
<reference evidence="12 13" key="1">
    <citation type="journal article" date="2015" name="Sci. Rep.">
        <title>The power of single molecule real-time sequencing technology in the de novo assembly of a eukaryotic genome.</title>
        <authorList>
            <person name="Sakai H."/>
            <person name="Naito K."/>
            <person name="Ogiso-Tanaka E."/>
            <person name="Takahashi Y."/>
            <person name="Iseki K."/>
            <person name="Muto C."/>
            <person name="Satou K."/>
            <person name="Teruya K."/>
            <person name="Shiroma A."/>
            <person name="Shimoji M."/>
            <person name="Hirano T."/>
            <person name="Itoh T."/>
            <person name="Kaga A."/>
            <person name="Tomooka N."/>
        </authorList>
    </citation>
    <scope>NUCLEOTIDE SEQUENCE [LARGE SCALE GENOMIC DNA]</scope>
    <source>
        <strain evidence="13">cv. Shumari</strain>
    </source>
</reference>
<keyword evidence="11" id="KW-0732">Signal</keyword>
<evidence type="ECO:0000313" key="12">
    <source>
        <dbReference type="EMBL" id="BAT79369.1"/>
    </source>
</evidence>
<feature type="transmembrane region" description="Helical" evidence="10">
    <location>
        <begin position="228"/>
        <end position="250"/>
    </location>
</feature>
<gene>
    <name evidence="12" type="primary">Vigan.02G224500</name>
    <name evidence="12" type="ORF">VIGAN_02224500</name>
</gene>
<comment type="subcellular location">
    <subcellularLocation>
        <location evidence="1 10">Cell membrane</location>
        <topology evidence="1 10">Multi-pass membrane protein</topology>
    </subcellularLocation>
</comment>
<keyword evidence="8 10" id="KW-1133">Transmembrane helix</keyword>
<organism evidence="12 13">
    <name type="scientific">Vigna angularis var. angularis</name>
    <dbReference type="NCBI Taxonomy" id="157739"/>
    <lineage>
        <taxon>Eukaryota</taxon>
        <taxon>Viridiplantae</taxon>
        <taxon>Streptophyta</taxon>
        <taxon>Embryophyta</taxon>
        <taxon>Tracheophyta</taxon>
        <taxon>Spermatophyta</taxon>
        <taxon>Magnoliopsida</taxon>
        <taxon>eudicotyledons</taxon>
        <taxon>Gunneridae</taxon>
        <taxon>Pentapetalae</taxon>
        <taxon>rosids</taxon>
        <taxon>fabids</taxon>
        <taxon>Fabales</taxon>
        <taxon>Fabaceae</taxon>
        <taxon>Papilionoideae</taxon>
        <taxon>50 kb inversion clade</taxon>
        <taxon>NPAAA clade</taxon>
        <taxon>indigoferoid/millettioid clade</taxon>
        <taxon>Phaseoleae</taxon>
        <taxon>Vigna</taxon>
    </lineage>
</organism>
<evidence type="ECO:0000256" key="6">
    <source>
        <dbReference type="ARBA" id="ARBA00022692"/>
    </source>
</evidence>
<comment type="function">
    <text evidence="10">Mediates both low-affinity uptake and efflux of sugar across the membrane.</text>
</comment>
<feature type="transmembrane region" description="Helical" evidence="10">
    <location>
        <begin position="169"/>
        <end position="189"/>
    </location>
</feature>
<dbReference type="OrthoDB" id="409725at2759"/>
<feature type="transmembrane region" description="Helical" evidence="10">
    <location>
        <begin position="72"/>
        <end position="98"/>
    </location>
</feature>
<evidence type="ECO:0000256" key="8">
    <source>
        <dbReference type="ARBA" id="ARBA00022989"/>
    </source>
</evidence>
<dbReference type="Pfam" id="PF03083">
    <property type="entry name" value="MtN3_slv"/>
    <property type="match status" value="2"/>
</dbReference>
<dbReference type="GO" id="GO:0008515">
    <property type="term" value="F:sucrose transmembrane transporter activity"/>
    <property type="evidence" value="ECO:0007669"/>
    <property type="project" value="UniProtKB-ARBA"/>
</dbReference>
<keyword evidence="7" id="KW-0677">Repeat</keyword>
<evidence type="ECO:0000256" key="3">
    <source>
        <dbReference type="ARBA" id="ARBA00022448"/>
    </source>
</evidence>
<evidence type="ECO:0000256" key="1">
    <source>
        <dbReference type="ARBA" id="ARBA00004651"/>
    </source>
</evidence>
<evidence type="ECO:0000256" key="11">
    <source>
        <dbReference type="SAM" id="SignalP"/>
    </source>
</evidence>
<feature type="transmembrane region" description="Helical" evidence="10">
    <location>
        <begin position="134"/>
        <end position="157"/>
    </location>
</feature>
<keyword evidence="3 10" id="KW-0813">Transport</keyword>
<comment type="similarity">
    <text evidence="2 10">Belongs to the SWEET sugar transporter family.</text>
</comment>
<feature type="chain" id="PRO_5006616992" description="Bidirectional sugar transporter SWEET" evidence="11">
    <location>
        <begin position="24"/>
        <end position="328"/>
    </location>
</feature>
<dbReference type="Gene3D" id="1.20.1280.290">
    <property type="match status" value="2"/>
</dbReference>
<proteinExistence type="inferred from homology"/>
<feature type="signal peptide" evidence="11">
    <location>
        <begin position="1"/>
        <end position="23"/>
    </location>
</feature>
<evidence type="ECO:0000256" key="2">
    <source>
        <dbReference type="ARBA" id="ARBA00007809"/>
    </source>
</evidence>
<dbReference type="FunFam" id="1.20.1280.290:FF:000003">
    <property type="entry name" value="Bidirectional sugar transporter SWEET"/>
    <property type="match status" value="1"/>
</dbReference>
<evidence type="ECO:0000256" key="9">
    <source>
        <dbReference type="ARBA" id="ARBA00023136"/>
    </source>
</evidence>
<evidence type="ECO:0000256" key="10">
    <source>
        <dbReference type="RuleBase" id="RU910715"/>
    </source>
</evidence>
<feature type="transmembrane region" description="Helical" evidence="10">
    <location>
        <begin position="195"/>
        <end position="216"/>
    </location>
</feature>